<protein>
    <submittedName>
        <fullName evidence="1">Glycoside hydrolase superfamily</fullName>
    </submittedName>
</protein>
<evidence type="ECO:0000313" key="1">
    <source>
        <dbReference type="EMBL" id="KAE8138882.1"/>
    </source>
</evidence>
<gene>
    <name evidence="1" type="ORF">BDV38DRAFT_281813</name>
</gene>
<reference evidence="1 2" key="1">
    <citation type="submission" date="2019-04" db="EMBL/GenBank/DDBJ databases">
        <title>Friends and foes A comparative genomics study of 23 Aspergillus species from section Flavi.</title>
        <authorList>
            <consortium name="DOE Joint Genome Institute"/>
            <person name="Kjaerbolling I."/>
            <person name="Vesth T."/>
            <person name="Frisvad J.C."/>
            <person name="Nybo J.L."/>
            <person name="Theobald S."/>
            <person name="Kildgaard S."/>
            <person name="Isbrandt T."/>
            <person name="Kuo A."/>
            <person name="Sato A."/>
            <person name="Lyhne E.K."/>
            <person name="Kogle M.E."/>
            <person name="Wiebenga A."/>
            <person name="Kun R.S."/>
            <person name="Lubbers R.J."/>
            <person name="Makela M.R."/>
            <person name="Barry K."/>
            <person name="Chovatia M."/>
            <person name="Clum A."/>
            <person name="Daum C."/>
            <person name="Haridas S."/>
            <person name="He G."/>
            <person name="LaButti K."/>
            <person name="Lipzen A."/>
            <person name="Mondo S."/>
            <person name="Riley R."/>
            <person name="Salamov A."/>
            <person name="Simmons B.A."/>
            <person name="Magnuson J.K."/>
            <person name="Henrissat B."/>
            <person name="Mortensen U.H."/>
            <person name="Larsen T.O."/>
            <person name="Devries R.P."/>
            <person name="Grigoriev I.V."/>
            <person name="Machida M."/>
            <person name="Baker S.E."/>
            <person name="Andersen M.R."/>
        </authorList>
    </citation>
    <scope>NUCLEOTIDE SEQUENCE [LARGE SCALE GENOMIC DNA]</scope>
    <source>
        <strain evidence="1 2">CBS 117625</strain>
    </source>
</reference>
<dbReference type="OrthoDB" id="3012298at2759"/>
<dbReference type="AlphaFoldDB" id="A0A5N6SW81"/>
<sequence>MDIYILTTSPPTTEASRWQDKQTLQQRALKVMAMLGGACLGSFILDEIEQDIEEPMSQNGINRLVDRLRADFGPDFLITLAPVATALQGKAHLCGFNYLRFEGEHGNKIDVYNTQFYNGWGSLATTKDYDAISNTTPDIDMHHFTRPLVY</sequence>
<proteinExistence type="predicted"/>
<dbReference type="GO" id="GO:0016787">
    <property type="term" value="F:hydrolase activity"/>
    <property type="evidence" value="ECO:0007669"/>
    <property type="project" value="UniProtKB-KW"/>
</dbReference>
<dbReference type="EMBL" id="ML743569">
    <property type="protein sequence ID" value="KAE8138882.1"/>
    <property type="molecule type" value="Genomic_DNA"/>
</dbReference>
<dbReference type="GeneID" id="43643848"/>
<evidence type="ECO:0000313" key="2">
    <source>
        <dbReference type="Proteomes" id="UP000325672"/>
    </source>
</evidence>
<dbReference type="Gene3D" id="3.20.20.80">
    <property type="entry name" value="Glycosidases"/>
    <property type="match status" value="1"/>
</dbReference>
<accession>A0A5N6SW81</accession>
<keyword evidence="1" id="KW-0378">Hydrolase</keyword>
<organism evidence="1 2">
    <name type="scientific">Aspergillus pseudotamarii</name>
    <dbReference type="NCBI Taxonomy" id="132259"/>
    <lineage>
        <taxon>Eukaryota</taxon>
        <taxon>Fungi</taxon>
        <taxon>Dikarya</taxon>
        <taxon>Ascomycota</taxon>
        <taxon>Pezizomycotina</taxon>
        <taxon>Eurotiomycetes</taxon>
        <taxon>Eurotiomycetidae</taxon>
        <taxon>Eurotiales</taxon>
        <taxon>Aspergillaceae</taxon>
        <taxon>Aspergillus</taxon>
        <taxon>Aspergillus subgen. Circumdati</taxon>
    </lineage>
</organism>
<dbReference type="RefSeq" id="XP_031914945.1">
    <property type="nucleotide sequence ID" value="XM_032059638.1"/>
</dbReference>
<dbReference type="SUPFAM" id="SSF51445">
    <property type="entry name" value="(Trans)glycosidases"/>
    <property type="match status" value="1"/>
</dbReference>
<name>A0A5N6SW81_ASPPS</name>
<keyword evidence="2" id="KW-1185">Reference proteome</keyword>
<dbReference type="InterPro" id="IPR017853">
    <property type="entry name" value="GH"/>
</dbReference>
<dbReference type="Proteomes" id="UP000325672">
    <property type="component" value="Unassembled WGS sequence"/>
</dbReference>